<dbReference type="Proteomes" id="UP000236291">
    <property type="component" value="Unassembled WGS sequence"/>
</dbReference>
<proteinExistence type="predicted"/>
<sequence length="41" mass="4244">MARGGHSNTAGGSSTMTYTEPSNNPSDIYYVHPSDGPSTVV</sequence>
<evidence type="ECO:0000313" key="3">
    <source>
        <dbReference type="Proteomes" id="UP000236291"/>
    </source>
</evidence>
<evidence type="ECO:0000313" key="2">
    <source>
        <dbReference type="EMBL" id="PNX68819.1"/>
    </source>
</evidence>
<reference evidence="2 3" key="1">
    <citation type="journal article" date="2014" name="Am. J. Bot.">
        <title>Genome assembly and annotation for red clover (Trifolium pratense; Fabaceae).</title>
        <authorList>
            <person name="Istvanek J."/>
            <person name="Jaros M."/>
            <person name="Krenek A."/>
            <person name="Repkova J."/>
        </authorList>
    </citation>
    <scope>NUCLEOTIDE SEQUENCE [LARGE SCALE GENOMIC DNA]</scope>
    <source>
        <strain evidence="3">cv. Tatra</strain>
        <tissue evidence="2">Young leaves</tissue>
    </source>
</reference>
<comment type="caution">
    <text evidence="2">The sequence shown here is derived from an EMBL/GenBank/DDBJ whole genome shotgun (WGS) entry which is preliminary data.</text>
</comment>
<feature type="region of interest" description="Disordered" evidence="1">
    <location>
        <begin position="1"/>
        <end position="41"/>
    </location>
</feature>
<protein>
    <submittedName>
        <fullName evidence="2">Uncharacterized protein</fullName>
    </submittedName>
</protein>
<gene>
    <name evidence="2" type="ORF">L195_g064152</name>
</gene>
<name>A0A2K3KRB2_TRIPR</name>
<feature type="non-terminal residue" evidence="2">
    <location>
        <position position="41"/>
    </location>
</feature>
<accession>A0A2K3KRB2</accession>
<feature type="compositionally biased region" description="Polar residues" evidence="1">
    <location>
        <begin position="1"/>
        <end position="26"/>
    </location>
</feature>
<organism evidence="2 3">
    <name type="scientific">Trifolium pratense</name>
    <name type="common">Red clover</name>
    <dbReference type="NCBI Taxonomy" id="57577"/>
    <lineage>
        <taxon>Eukaryota</taxon>
        <taxon>Viridiplantae</taxon>
        <taxon>Streptophyta</taxon>
        <taxon>Embryophyta</taxon>
        <taxon>Tracheophyta</taxon>
        <taxon>Spermatophyta</taxon>
        <taxon>Magnoliopsida</taxon>
        <taxon>eudicotyledons</taxon>
        <taxon>Gunneridae</taxon>
        <taxon>Pentapetalae</taxon>
        <taxon>rosids</taxon>
        <taxon>fabids</taxon>
        <taxon>Fabales</taxon>
        <taxon>Fabaceae</taxon>
        <taxon>Papilionoideae</taxon>
        <taxon>50 kb inversion clade</taxon>
        <taxon>NPAAA clade</taxon>
        <taxon>Hologalegina</taxon>
        <taxon>IRL clade</taxon>
        <taxon>Trifolieae</taxon>
        <taxon>Trifolium</taxon>
    </lineage>
</organism>
<dbReference type="AlphaFoldDB" id="A0A2K3KRB2"/>
<dbReference type="EMBL" id="ASHM01234947">
    <property type="protein sequence ID" value="PNX68819.1"/>
    <property type="molecule type" value="Genomic_DNA"/>
</dbReference>
<reference evidence="2 3" key="2">
    <citation type="journal article" date="2017" name="Front. Plant Sci.">
        <title>Gene Classification and Mining of Molecular Markers Useful in Red Clover (Trifolium pratense) Breeding.</title>
        <authorList>
            <person name="Istvanek J."/>
            <person name="Dluhosova J."/>
            <person name="Dluhos P."/>
            <person name="Patkova L."/>
            <person name="Nedelnik J."/>
            <person name="Repkova J."/>
        </authorList>
    </citation>
    <scope>NUCLEOTIDE SEQUENCE [LARGE SCALE GENOMIC DNA]</scope>
    <source>
        <strain evidence="3">cv. Tatra</strain>
        <tissue evidence="2">Young leaves</tissue>
    </source>
</reference>
<evidence type="ECO:0000256" key="1">
    <source>
        <dbReference type="SAM" id="MobiDB-lite"/>
    </source>
</evidence>